<dbReference type="EMBL" id="JAGGKC010000018">
    <property type="protein sequence ID" value="MBP1919724.1"/>
    <property type="molecule type" value="Genomic_DNA"/>
</dbReference>
<organism evidence="1 2">
    <name type="scientific">Youngiibacter multivorans</name>
    <dbReference type="NCBI Taxonomy" id="937251"/>
    <lineage>
        <taxon>Bacteria</taxon>
        <taxon>Bacillati</taxon>
        <taxon>Bacillota</taxon>
        <taxon>Clostridia</taxon>
        <taxon>Eubacteriales</taxon>
        <taxon>Clostridiaceae</taxon>
        <taxon>Youngiibacter</taxon>
    </lineage>
</organism>
<gene>
    <name evidence="1" type="ORF">J2Z34_002220</name>
</gene>
<dbReference type="RefSeq" id="WP_209459932.1">
    <property type="nucleotide sequence ID" value="NZ_JAGGKC010000018.1"/>
</dbReference>
<evidence type="ECO:0000313" key="2">
    <source>
        <dbReference type="Proteomes" id="UP001519271"/>
    </source>
</evidence>
<reference evidence="1 2" key="1">
    <citation type="submission" date="2021-03" db="EMBL/GenBank/DDBJ databases">
        <title>Genomic Encyclopedia of Type Strains, Phase IV (KMG-IV): sequencing the most valuable type-strain genomes for metagenomic binning, comparative biology and taxonomic classification.</title>
        <authorList>
            <person name="Goeker M."/>
        </authorList>
    </citation>
    <scope>NUCLEOTIDE SEQUENCE [LARGE SCALE GENOMIC DNA]</scope>
    <source>
        <strain evidence="1 2">DSM 6139</strain>
    </source>
</reference>
<keyword evidence="2" id="KW-1185">Reference proteome</keyword>
<sequence>MSLLTGNNAIPIIVGCKPSMVLLQFMGRKFSIYVVQFEGKNDYFKYALSSRERTLHPSGMTSGNQNIAGNALNQQPPLFLFQQ</sequence>
<name>A0ABS4G5B7_9CLOT</name>
<evidence type="ECO:0000313" key="1">
    <source>
        <dbReference type="EMBL" id="MBP1919724.1"/>
    </source>
</evidence>
<proteinExistence type="predicted"/>
<dbReference type="Proteomes" id="UP001519271">
    <property type="component" value="Unassembled WGS sequence"/>
</dbReference>
<accession>A0ABS4G5B7</accession>
<comment type="caution">
    <text evidence="1">The sequence shown here is derived from an EMBL/GenBank/DDBJ whole genome shotgun (WGS) entry which is preliminary data.</text>
</comment>
<protein>
    <submittedName>
        <fullName evidence="1">Uncharacterized protein</fullName>
    </submittedName>
</protein>